<dbReference type="InterPro" id="IPR004547">
    <property type="entry name" value="Glucosamine6P_isomerase"/>
</dbReference>
<dbReference type="InterPro" id="IPR006148">
    <property type="entry name" value="Glc/Gal-6P_isomerase"/>
</dbReference>
<dbReference type="Proteomes" id="UP000322214">
    <property type="component" value="Chromosome"/>
</dbReference>
<organism evidence="2 3">
    <name type="scientific">Mariniblastus fucicola</name>
    <dbReference type="NCBI Taxonomy" id="980251"/>
    <lineage>
        <taxon>Bacteria</taxon>
        <taxon>Pseudomonadati</taxon>
        <taxon>Planctomycetota</taxon>
        <taxon>Planctomycetia</taxon>
        <taxon>Pirellulales</taxon>
        <taxon>Pirellulaceae</taxon>
        <taxon>Mariniblastus</taxon>
    </lineage>
</organism>
<dbReference type="AlphaFoldDB" id="A0A5B9PHE2"/>
<reference evidence="2 3" key="1">
    <citation type="submission" date="2019-08" db="EMBL/GenBank/DDBJ databases">
        <title>Deep-cultivation of Planctomycetes and their phenomic and genomic characterization uncovers novel biology.</title>
        <authorList>
            <person name="Wiegand S."/>
            <person name="Jogler M."/>
            <person name="Boedeker C."/>
            <person name="Pinto D."/>
            <person name="Vollmers J."/>
            <person name="Rivas-Marin E."/>
            <person name="Kohn T."/>
            <person name="Peeters S.H."/>
            <person name="Heuer A."/>
            <person name="Rast P."/>
            <person name="Oberbeckmann S."/>
            <person name="Bunk B."/>
            <person name="Jeske O."/>
            <person name="Meyerdierks A."/>
            <person name="Storesund J.E."/>
            <person name="Kallscheuer N."/>
            <person name="Luecker S."/>
            <person name="Lage O.M."/>
            <person name="Pohl T."/>
            <person name="Merkel B.J."/>
            <person name="Hornburger P."/>
            <person name="Mueller R.-W."/>
            <person name="Bruemmer F."/>
            <person name="Labrenz M."/>
            <person name="Spormann A.M."/>
            <person name="Op den Camp H."/>
            <person name="Overmann J."/>
            <person name="Amann R."/>
            <person name="Jetten M.S.M."/>
            <person name="Mascher T."/>
            <person name="Medema M.H."/>
            <person name="Devos D.P."/>
            <person name="Kaster A.-K."/>
            <person name="Ovreas L."/>
            <person name="Rohde M."/>
            <person name="Galperin M.Y."/>
            <person name="Jogler C."/>
        </authorList>
    </citation>
    <scope>NUCLEOTIDE SEQUENCE [LARGE SCALE GENOMIC DNA]</scope>
    <source>
        <strain evidence="2 3">FC18</strain>
    </source>
</reference>
<dbReference type="Pfam" id="PF01182">
    <property type="entry name" value="Glucosamine_iso"/>
    <property type="match status" value="1"/>
</dbReference>
<dbReference type="SUPFAM" id="SSF100950">
    <property type="entry name" value="NagB/RpiA/CoA transferase-like"/>
    <property type="match status" value="1"/>
</dbReference>
<dbReference type="EC" id="3.5.99.6" evidence="2"/>
<dbReference type="RefSeq" id="WP_075082717.1">
    <property type="nucleotide sequence ID" value="NZ_CP042912.1"/>
</dbReference>
<evidence type="ECO:0000313" key="2">
    <source>
        <dbReference type="EMBL" id="QEG25029.1"/>
    </source>
</evidence>
<dbReference type="GO" id="GO:0042802">
    <property type="term" value="F:identical protein binding"/>
    <property type="evidence" value="ECO:0007669"/>
    <property type="project" value="TreeGrafter"/>
</dbReference>
<dbReference type="CDD" id="cd01399">
    <property type="entry name" value="GlcN6P_deaminase"/>
    <property type="match status" value="1"/>
</dbReference>
<dbReference type="GO" id="GO:0006046">
    <property type="term" value="P:N-acetylglucosamine catabolic process"/>
    <property type="evidence" value="ECO:0007669"/>
    <property type="project" value="TreeGrafter"/>
</dbReference>
<dbReference type="InterPro" id="IPR037171">
    <property type="entry name" value="NagB/RpiA_transferase-like"/>
</dbReference>
<proteinExistence type="predicted"/>
<dbReference type="GO" id="GO:0004342">
    <property type="term" value="F:glucosamine-6-phosphate deaminase activity"/>
    <property type="evidence" value="ECO:0007669"/>
    <property type="project" value="UniProtKB-EC"/>
</dbReference>
<dbReference type="STRING" id="980251.GCA_001642875_04913"/>
<dbReference type="GO" id="GO:0005975">
    <property type="term" value="P:carbohydrate metabolic process"/>
    <property type="evidence" value="ECO:0007669"/>
    <property type="project" value="InterPro"/>
</dbReference>
<dbReference type="GO" id="GO:0005737">
    <property type="term" value="C:cytoplasm"/>
    <property type="evidence" value="ECO:0007669"/>
    <property type="project" value="TreeGrafter"/>
</dbReference>
<keyword evidence="2" id="KW-0378">Hydrolase</keyword>
<dbReference type="PANTHER" id="PTHR11280:SF6">
    <property type="entry name" value="GLUCOSAMINE-6-PHOSPHATE ISOMERASE NAGB"/>
    <property type="match status" value="1"/>
</dbReference>
<keyword evidence="3" id="KW-1185">Reference proteome</keyword>
<dbReference type="GO" id="GO:0006043">
    <property type="term" value="P:glucosamine catabolic process"/>
    <property type="evidence" value="ECO:0007669"/>
    <property type="project" value="TreeGrafter"/>
</dbReference>
<dbReference type="GO" id="GO:0019262">
    <property type="term" value="P:N-acetylneuraminate catabolic process"/>
    <property type="evidence" value="ECO:0007669"/>
    <property type="project" value="TreeGrafter"/>
</dbReference>
<dbReference type="KEGG" id="mff:MFFC18_49520"/>
<dbReference type="Gene3D" id="3.40.50.1360">
    <property type="match status" value="1"/>
</dbReference>
<dbReference type="OrthoDB" id="9791139at2"/>
<evidence type="ECO:0000259" key="1">
    <source>
        <dbReference type="Pfam" id="PF01182"/>
    </source>
</evidence>
<accession>A0A5B9PHE2</accession>
<name>A0A5B9PHE2_9BACT</name>
<feature type="domain" description="Glucosamine/galactosamine-6-phosphate isomerase" evidence="1">
    <location>
        <begin position="9"/>
        <end position="225"/>
    </location>
</feature>
<protein>
    <submittedName>
        <fullName evidence="2">Glucosamine-6-phosphate deaminase 1</fullName>
        <ecNumber evidence="2">3.5.99.6</ecNumber>
    </submittedName>
</protein>
<gene>
    <name evidence="2" type="primary">nagB_2</name>
    <name evidence="2" type="ORF">MFFC18_49520</name>
</gene>
<dbReference type="EMBL" id="CP042912">
    <property type="protein sequence ID" value="QEG25029.1"/>
    <property type="molecule type" value="Genomic_DNA"/>
</dbReference>
<evidence type="ECO:0000313" key="3">
    <source>
        <dbReference type="Proteomes" id="UP000322214"/>
    </source>
</evidence>
<sequence>MKINVHDAKEESGKAAAEQGAQLLREALKTGDATIIVATGSSQFEMLSALVEQPEIDWSRVTGFHLDEYLGIDDQHPASFRKYLKERFVDKVPLKKFHYVSGESDPEAECKRLNEIISDSQVDVAFIGIGENGHLAFNDPPADFETESPYLIVDLDQACREQQMGEGWFPDLDSVPARAISMSVKQILKSKHIVCTVPDERKSQAVQQSVEGDVSPSVPASILQTHPDVNLFLDQAAASRLADRNQ</sequence>
<dbReference type="PANTHER" id="PTHR11280">
    <property type="entry name" value="GLUCOSAMINE-6-PHOSPHATE ISOMERASE"/>
    <property type="match status" value="1"/>
</dbReference>